<comment type="caution">
    <text evidence="1">The sequence shown here is derived from an EMBL/GenBank/DDBJ whole genome shotgun (WGS) entry which is preliminary data.</text>
</comment>
<reference evidence="1 2" key="1">
    <citation type="submission" date="2018-05" db="EMBL/GenBank/DDBJ databases">
        <title>Genomic Encyclopedia of Type Strains, Phase IV (KMG-IV): sequencing the most valuable type-strain genomes for metagenomic binning, comparative biology and taxonomic classification.</title>
        <authorList>
            <person name="Goeker M."/>
        </authorList>
    </citation>
    <scope>NUCLEOTIDE SEQUENCE [LARGE SCALE GENOMIC DNA]</scope>
    <source>
        <strain evidence="1 2">DSM 14263</strain>
    </source>
</reference>
<organism evidence="1 2">
    <name type="scientific">Fulvimonas soli</name>
    <dbReference type="NCBI Taxonomy" id="155197"/>
    <lineage>
        <taxon>Bacteria</taxon>
        <taxon>Pseudomonadati</taxon>
        <taxon>Pseudomonadota</taxon>
        <taxon>Gammaproteobacteria</taxon>
        <taxon>Lysobacterales</taxon>
        <taxon>Rhodanobacteraceae</taxon>
        <taxon>Fulvimonas</taxon>
    </lineage>
</organism>
<gene>
    <name evidence="1" type="ORF">C7456_1271</name>
</gene>
<evidence type="ECO:0000313" key="2">
    <source>
        <dbReference type="Proteomes" id="UP000245812"/>
    </source>
</evidence>
<name>A0A316HI75_9GAMM</name>
<protein>
    <submittedName>
        <fullName evidence="1">Uncharacterized protein</fullName>
    </submittedName>
</protein>
<dbReference type="AlphaFoldDB" id="A0A316HI75"/>
<accession>A0A316HI75</accession>
<dbReference type="OrthoDB" id="9978786at2"/>
<dbReference type="RefSeq" id="WP_139942970.1">
    <property type="nucleotide sequence ID" value="NZ_MSZV01000125.1"/>
</dbReference>
<keyword evidence="2" id="KW-1185">Reference proteome</keyword>
<proteinExistence type="predicted"/>
<dbReference type="EMBL" id="QGHC01000027">
    <property type="protein sequence ID" value="PWK80943.1"/>
    <property type="molecule type" value="Genomic_DNA"/>
</dbReference>
<dbReference type="Proteomes" id="UP000245812">
    <property type="component" value="Unassembled WGS sequence"/>
</dbReference>
<evidence type="ECO:0000313" key="1">
    <source>
        <dbReference type="EMBL" id="PWK80943.1"/>
    </source>
</evidence>
<sequence length="177" mass="19343">MKRSNTQLSALLAELTTKARTLSLTDTEWSARARVRNETLSRLRRRSSCDLSTLQALAAAVDARLVIDHSTAATVTPDGHFPSSLDRDDEARLLKLAASGDLAYDVWSAAGPRFFMAGLAVMLAGEPGLDRRGLLALAERLHPGASEPAVFARWLERSPLRPSRFLPLLAMERKHAA</sequence>